<gene>
    <name evidence="6" type="ORF">A3A24_02685</name>
</gene>
<evidence type="ECO:0000256" key="2">
    <source>
        <dbReference type="ARBA" id="ARBA00022980"/>
    </source>
</evidence>
<accession>A0A1G1YQU4</accession>
<evidence type="ECO:0000256" key="5">
    <source>
        <dbReference type="ARBA" id="ARBA00035523"/>
    </source>
</evidence>
<evidence type="ECO:0000313" key="6">
    <source>
        <dbReference type="EMBL" id="OGY54728.1"/>
    </source>
</evidence>
<dbReference type="AlphaFoldDB" id="A0A1G1YQU4"/>
<evidence type="ECO:0000256" key="4">
    <source>
        <dbReference type="ARBA" id="ARBA00035259"/>
    </source>
</evidence>
<keyword evidence="2 6" id="KW-0689">Ribosomal protein</keyword>
<dbReference type="Pfam" id="PF00380">
    <property type="entry name" value="Ribosomal_S9"/>
    <property type="match status" value="1"/>
</dbReference>
<dbReference type="GO" id="GO:0003723">
    <property type="term" value="F:RNA binding"/>
    <property type="evidence" value="ECO:0007669"/>
    <property type="project" value="TreeGrafter"/>
</dbReference>
<name>A0A1G1YQU4_9BACT</name>
<dbReference type="Proteomes" id="UP000176512">
    <property type="component" value="Unassembled WGS sequence"/>
</dbReference>
<dbReference type="GO" id="GO:0003735">
    <property type="term" value="F:structural constituent of ribosome"/>
    <property type="evidence" value="ECO:0007669"/>
    <property type="project" value="InterPro"/>
</dbReference>
<dbReference type="PANTHER" id="PTHR21569:SF1">
    <property type="entry name" value="SMALL RIBOSOMAL SUBUNIT PROTEIN US9M"/>
    <property type="match status" value="1"/>
</dbReference>
<proteinExistence type="inferred from homology"/>
<protein>
    <recommendedName>
        <fullName evidence="4">Small ribosomal subunit protein uS9</fullName>
    </recommendedName>
    <alternativeName>
        <fullName evidence="5">30S ribosomal protein S9</fullName>
    </alternativeName>
</protein>
<dbReference type="GO" id="GO:0006412">
    <property type="term" value="P:translation"/>
    <property type="evidence" value="ECO:0007669"/>
    <property type="project" value="InterPro"/>
</dbReference>
<dbReference type="GO" id="GO:0022627">
    <property type="term" value="C:cytosolic small ribosomal subunit"/>
    <property type="evidence" value="ECO:0007669"/>
    <property type="project" value="TreeGrafter"/>
</dbReference>
<sequence length="132" mass="15289">MEGKYWEGTGRRKTAVARVRMAEQEKGGFFVVNGKPAAEYFQDAECKRIAQEILEKITFAKPLGISVYVQGGGIRVQAEAVRHGLARALVEFDQALRPQLRALKFLTRDPRMRERKKFGLKRARRARQWRKR</sequence>
<evidence type="ECO:0000256" key="3">
    <source>
        <dbReference type="ARBA" id="ARBA00023274"/>
    </source>
</evidence>
<dbReference type="InterPro" id="IPR000754">
    <property type="entry name" value="Ribosomal_uS9"/>
</dbReference>
<dbReference type="InterPro" id="IPR023035">
    <property type="entry name" value="Ribosomal_uS9_bac/plastid"/>
</dbReference>
<organism evidence="6 7">
    <name type="scientific">Candidatus Buchananbacteria bacterium RIFCSPLOWO2_01_FULL_46_12</name>
    <dbReference type="NCBI Taxonomy" id="1797546"/>
    <lineage>
        <taxon>Bacteria</taxon>
        <taxon>Candidatus Buchananiibacteriota</taxon>
    </lineage>
</organism>
<comment type="similarity">
    <text evidence="1">Belongs to the universal ribosomal protein uS9 family.</text>
</comment>
<dbReference type="NCBIfam" id="NF001099">
    <property type="entry name" value="PRK00132.1"/>
    <property type="match status" value="1"/>
</dbReference>
<dbReference type="Gene3D" id="3.30.230.10">
    <property type="match status" value="1"/>
</dbReference>
<keyword evidence="3" id="KW-0687">Ribonucleoprotein</keyword>
<dbReference type="EMBL" id="MHIP01000026">
    <property type="protein sequence ID" value="OGY54728.1"/>
    <property type="molecule type" value="Genomic_DNA"/>
</dbReference>
<evidence type="ECO:0000313" key="7">
    <source>
        <dbReference type="Proteomes" id="UP000176512"/>
    </source>
</evidence>
<dbReference type="SUPFAM" id="SSF54211">
    <property type="entry name" value="Ribosomal protein S5 domain 2-like"/>
    <property type="match status" value="1"/>
</dbReference>
<evidence type="ECO:0000256" key="1">
    <source>
        <dbReference type="ARBA" id="ARBA00005251"/>
    </source>
</evidence>
<dbReference type="InterPro" id="IPR020568">
    <property type="entry name" value="Ribosomal_Su5_D2-typ_SF"/>
</dbReference>
<dbReference type="PANTHER" id="PTHR21569">
    <property type="entry name" value="RIBOSOMAL PROTEIN S9"/>
    <property type="match status" value="1"/>
</dbReference>
<dbReference type="InterPro" id="IPR014721">
    <property type="entry name" value="Ribsml_uS5_D2-typ_fold_subgr"/>
</dbReference>
<reference evidence="6 7" key="1">
    <citation type="journal article" date="2016" name="Nat. Commun.">
        <title>Thousands of microbial genomes shed light on interconnected biogeochemical processes in an aquifer system.</title>
        <authorList>
            <person name="Anantharaman K."/>
            <person name="Brown C.T."/>
            <person name="Hug L.A."/>
            <person name="Sharon I."/>
            <person name="Castelle C.J."/>
            <person name="Probst A.J."/>
            <person name="Thomas B.C."/>
            <person name="Singh A."/>
            <person name="Wilkins M.J."/>
            <person name="Karaoz U."/>
            <person name="Brodie E.L."/>
            <person name="Williams K.H."/>
            <person name="Hubbard S.S."/>
            <person name="Banfield J.F."/>
        </authorList>
    </citation>
    <scope>NUCLEOTIDE SEQUENCE [LARGE SCALE GENOMIC DNA]</scope>
</reference>
<comment type="caution">
    <text evidence="6">The sequence shown here is derived from an EMBL/GenBank/DDBJ whole genome shotgun (WGS) entry which is preliminary data.</text>
</comment>